<gene>
    <name evidence="2" type="ORF">CK203_085309</name>
</gene>
<keyword evidence="1" id="KW-0472">Membrane</keyword>
<protein>
    <submittedName>
        <fullName evidence="2">Uncharacterized protein</fullName>
    </submittedName>
</protein>
<dbReference type="AlphaFoldDB" id="A0A438DCX9"/>
<reference evidence="2 3" key="1">
    <citation type="journal article" date="2018" name="PLoS Genet.">
        <title>Population sequencing reveals clonal diversity and ancestral inbreeding in the grapevine cultivar Chardonnay.</title>
        <authorList>
            <person name="Roach M.J."/>
            <person name="Johnson D.L."/>
            <person name="Bohlmann J."/>
            <person name="van Vuuren H.J."/>
            <person name="Jones S.J."/>
            <person name="Pretorius I.S."/>
            <person name="Schmidt S.A."/>
            <person name="Borneman A.R."/>
        </authorList>
    </citation>
    <scope>NUCLEOTIDE SEQUENCE [LARGE SCALE GENOMIC DNA]</scope>
    <source>
        <strain evidence="3">cv. Chardonnay</strain>
        <tissue evidence="2">Leaf</tissue>
    </source>
</reference>
<organism evidence="2 3">
    <name type="scientific">Vitis vinifera</name>
    <name type="common">Grape</name>
    <dbReference type="NCBI Taxonomy" id="29760"/>
    <lineage>
        <taxon>Eukaryota</taxon>
        <taxon>Viridiplantae</taxon>
        <taxon>Streptophyta</taxon>
        <taxon>Embryophyta</taxon>
        <taxon>Tracheophyta</taxon>
        <taxon>Spermatophyta</taxon>
        <taxon>Magnoliopsida</taxon>
        <taxon>eudicotyledons</taxon>
        <taxon>Gunneridae</taxon>
        <taxon>Pentapetalae</taxon>
        <taxon>rosids</taxon>
        <taxon>Vitales</taxon>
        <taxon>Vitaceae</taxon>
        <taxon>Viteae</taxon>
        <taxon>Vitis</taxon>
    </lineage>
</organism>
<accession>A0A438DCX9</accession>
<proteinExistence type="predicted"/>
<evidence type="ECO:0000256" key="1">
    <source>
        <dbReference type="SAM" id="Phobius"/>
    </source>
</evidence>
<evidence type="ECO:0000313" key="3">
    <source>
        <dbReference type="Proteomes" id="UP000288805"/>
    </source>
</evidence>
<keyword evidence="1" id="KW-0812">Transmembrane</keyword>
<dbReference type="EMBL" id="QGNW01001682">
    <property type="protein sequence ID" value="RVW33299.1"/>
    <property type="molecule type" value="Genomic_DNA"/>
</dbReference>
<feature type="transmembrane region" description="Helical" evidence="1">
    <location>
        <begin position="35"/>
        <end position="54"/>
    </location>
</feature>
<keyword evidence="1" id="KW-1133">Transmembrane helix</keyword>
<sequence>MKRLLGSLAPSQILCPGLQLNTLFIPLIYDDNSLFLLIISHLSSSIIQGLVLLINTEMGKNVILEPKMQPGAFHY</sequence>
<comment type="caution">
    <text evidence="2">The sequence shown here is derived from an EMBL/GenBank/DDBJ whole genome shotgun (WGS) entry which is preliminary data.</text>
</comment>
<evidence type="ECO:0000313" key="2">
    <source>
        <dbReference type="EMBL" id="RVW33299.1"/>
    </source>
</evidence>
<dbReference type="Proteomes" id="UP000288805">
    <property type="component" value="Unassembled WGS sequence"/>
</dbReference>
<name>A0A438DCX9_VITVI</name>